<organism evidence="3 4">
    <name type="scientific">Bizionia algoritergicola</name>
    <dbReference type="NCBI Taxonomy" id="291187"/>
    <lineage>
        <taxon>Bacteria</taxon>
        <taxon>Pseudomonadati</taxon>
        <taxon>Bacteroidota</taxon>
        <taxon>Flavobacteriia</taxon>
        <taxon>Flavobacteriales</taxon>
        <taxon>Flavobacteriaceae</taxon>
        <taxon>Bizionia</taxon>
    </lineage>
</organism>
<dbReference type="PANTHER" id="PTHR45947:SF3">
    <property type="entry name" value="SULFOQUINOVOSYL TRANSFERASE SQD2"/>
    <property type="match status" value="1"/>
</dbReference>
<evidence type="ECO:0000313" key="3">
    <source>
        <dbReference type="EMBL" id="TYB71641.1"/>
    </source>
</evidence>
<name>A0A5D0QSH5_9FLAO</name>
<dbReference type="SUPFAM" id="SSF53756">
    <property type="entry name" value="UDP-Glycosyltransferase/glycogen phosphorylase"/>
    <property type="match status" value="1"/>
</dbReference>
<evidence type="ECO:0000259" key="1">
    <source>
        <dbReference type="Pfam" id="PF00534"/>
    </source>
</evidence>
<dbReference type="PANTHER" id="PTHR45947">
    <property type="entry name" value="SULFOQUINOVOSYL TRANSFERASE SQD2"/>
    <property type="match status" value="1"/>
</dbReference>
<dbReference type="OrthoDB" id="9811239at2"/>
<dbReference type="InterPro" id="IPR028098">
    <property type="entry name" value="Glyco_trans_4-like_N"/>
</dbReference>
<comment type="caution">
    <text evidence="3">The sequence shown here is derived from an EMBL/GenBank/DDBJ whole genome shotgun (WGS) entry which is preliminary data.</text>
</comment>
<keyword evidence="3" id="KW-0808">Transferase</keyword>
<proteinExistence type="predicted"/>
<sequence>MKILILYTYNKGLLSNFFQELSEKLCADGFEVFNFYLKHKKERFIQNKVQVFGEKRGNHFHNYRCIYQIISRTKPDIIISNFSYVNPSLLFGRLLGINRNIAWFHTVYGHGKPNKQKLLTKRFFLKMAEFVIANSPLLQKEMHSIYKIPKHRTAAIPFWTNITDYRLPLNGLTIVKHPSTLQIGCPGRLLADKNHASVIKAIHALKQRTQKTIHLYIAGDGPYKQDLEQLVSDLELNDTVTFLGLLNVPDMVAYYDAMDVVVLPSFHEAFGLVFIEAIALGRPVLVSRAFGALNFIDTEKFPIQDFSFSPYDIPELIDKLEPYIRDADYAPNYFQAIYYDTFEKGVIYEAVKAVILNQTRASK</sequence>
<reference evidence="3 4" key="1">
    <citation type="submission" date="2019-08" db="EMBL/GenBank/DDBJ databases">
        <title>Genomes of Antarctic Bizionia species.</title>
        <authorList>
            <person name="Bowman J.P."/>
        </authorList>
    </citation>
    <scope>NUCLEOTIDE SEQUENCE [LARGE SCALE GENOMIC DNA]</scope>
    <source>
        <strain evidence="3 4">APA-1</strain>
    </source>
</reference>
<dbReference type="CDD" id="cd03801">
    <property type="entry name" value="GT4_PimA-like"/>
    <property type="match status" value="1"/>
</dbReference>
<dbReference type="Proteomes" id="UP000324358">
    <property type="component" value="Unassembled WGS sequence"/>
</dbReference>
<dbReference type="InterPro" id="IPR050194">
    <property type="entry name" value="Glycosyltransferase_grp1"/>
</dbReference>
<protein>
    <submittedName>
        <fullName evidence="3">Glycosyltransferase family 4 protein</fullName>
    </submittedName>
</protein>
<dbReference type="EMBL" id="VSKL01000006">
    <property type="protein sequence ID" value="TYB71641.1"/>
    <property type="molecule type" value="Genomic_DNA"/>
</dbReference>
<gene>
    <name evidence="3" type="ORF">ES675_13900</name>
</gene>
<feature type="domain" description="Glycosyltransferase subfamily 4-like N-terminal" evidence="2">
    <location>
        <begin position="16"/>
        <end position="157"/>
    </location>
</feature>
<dbReference type="AlphaFoldDB" id="A0A5D0QSH5"/>
<dbReference type="Pfam" id="PF13439">
    <property type="entry name" value="Glyco_transf_4"/>
    <property type="match status" value="1"/>
</dbReference>
<dbReference type="Gene3D" id="3.40.50.2000">
    <property type="entry name" value="Glycogen Phosphorylase B"/>
    <property type="match status" value="2"/>
</dbReference>
<dbReference type="GO" id="GO:0016757">
    <property type="term" value="F:glycosyltransferase activity"/>
    <property type="evidence" value="ECO:0007669"/>
    <property type="project" value="InterPro"/>
</dbReference>
<keyword evidence="4" id="KW-1185">Reference proteome</keyword>
<feature type="domain" description="Glycosyl transferase family 1" evidence="1">
    <location>
        <begin position="183"/>
        <end position="328"/>
    </location>
</feature>
<dbReference type="RefSeq" id="WP_066250399.1">
    <property type="nucleotide sequence ID" value="NZ_VSKL01000006.1"/>
</dbReference>
<evidence type="ECO:0000313" key="4">
    <source>
        <dbReference type="Proteomes" id="UP000324358"/>
    </source>
</evidence>
<evidence type="ECO:0000259" key="2">
    <source>
        <dbReference type="Pfam" id="PF13439"/>
    </source>
</evidence>
<dbReference type="Pfam" id="PF00534">
    <property type="entry name" value="Glycos_transf_1"/>
    <property type="match status" value="1"/>
</dbReference>
<accession>A0A5D0QSH5</accession>
<dbReference type="InterPro" id="IPR001296">
    <property type="entry name" value="Glyco_trans_1"/>
</dbReference>